<dbReference type="EMBL" id="JBIYEW010000003">
    <property type="protein sequence ID" value="MFK4641112.1"/>
    <property type="molecule type" value="Genomic_DNA"/>
</dbReference>
<evidence type="ECO:0000313" key="1">
    <source>
        <dbReference type="EMBL" id="MFK4641112.1"/>
    </source>
</evidence>
<organism evidence="1 2">
    <name type="scientific">Paenarthrobacter histidinolovorans</name>
    <dbReference type="NCBI Taxonomy" id="43664"/>
    <lineage>
        <taxon>Bacteria</taxon>
        <taxon>Bacillati</taxon>
        <taxon>Actinomycetota</taxon>
        <taxon>Actinomycetes</taxon>
        <taxon>Micrococcales</taxon>
        <taxon>Micrococcaceae</taxon>
        <taxon>Paenarthrobacter</taxon>
    </lineage>
</organism>
<keyword evidence="2" id="KW-1185">Reference proteome</keyword>
<gene>
    <name evidence="1" type="ORF">ABIA52_004001</name>
</gene>
<accession>A0ABW8NBZ1</accession>
<dbReference type="Proteomes" id="UP001620520">
    <property type="component" value="Unassembled WGS sequence"/>
</dbReference>
<evidence type="ECO:0000313" key="2">
    <source>
        <dbReference type="Proteomes" id="UP001620520"/>
    </source>
</evidence>
<name>A0ABW8NBZ1_9MICC</name>
<reference evidence="1 2" key="1">
    <citation type="submission" date="2024-10" db="EMBL/GenBank/DDBJ databases">
        <title>Novel secondary metabolite-producing bacteria for plant disease control.</title>
        <authorList>
            <person name="Chevrette M."/>
        </authorList>
    </citation>
    <scope>NUCLEOTIDE SEQUENCE [LARGE SCALE GENOMIC DNA]</scope>
    <source>
        <strain evidence="1 2">J30 TE3557</strain>
    </source>
</reference>
<proteinExistence type="predicted"/>
<protein>
    <submittedName>
        <fullName evidence="1">Uncharacterized protein</fullName>
    </submittedName>
</protein>
<comment type="caution">
    <text evidence="1">The sequence shown here is derived from an EMBL/GenBank/DDBJ whole genome shotgun (WGS) entry which is preliminary data.</text>
</comment>
<sequence>MKLATLRTANGGTTAAIATGDDAWLALPRQ</sequence>